<evidence type="ECO:0000259" key="6">
    <source>
        <dbReference type="Pfam" id="PF00520"/>
    </source>
</evidence>
<keyword evidence="3 5" id="KW-1133">Transmembrane helix</keyword>
<evidence type="ECO:0000313" key="8">
    <source>
        <dbReference type="Proteomes" id="UP000663848"/>
    </source>
</evidence>
<protein>
    <recommendedName>
        <fullName evidence="6">Ion transport domain-containing protein</fullName>
    </recommendedName>
</protein>
<dbReference type="EMBL" id="CAJOBR010083932">
    <property type="protein sequence ID" value="CAF5129253.1"/>
    <property type="molecule type" value="Genomic_DNA"/>
</dbReference>
<dbReference type="PANTHER" id="PTHR10037:SF288">
    <property type="entry name" value="SODIUM CHANNEL PROTEIN PARA"/>
    <property type="match status" value="1"/>
</dbReference>
<gene>
    <name evidence="7" type="ORF">QYT958_LOCUS46654</name>
</gene>
<dbReference type="GO" id="GO:0086010">
    <property type="term" value="P:membrane depolarization during action potential"/>
    <property type="evidence" value="ECO:0007669"/>
    <property type="project" value="TreeGrafter"/>
</dbReference>
<dbReference type="Proteomes" id="UP000663848">
    <property type="component" value="Unassembled WGS sequence"/>
</dbReference>
<dbReference type="GO" id="GO:0005248">
    <property type="term" value="F:voltage-gated sodium channel activity"/>
    <property type="evidence" value="ECO:0007669"/>
    <property type="project" value="TreeGrafter"/>
</dbReference>
<accession>A0A822FGM2</accession>
<dbReference type="GO" id="GO:0019228">
    <property type="term" value="P:neuronal action potential"/>
    <property type="evidence" value="ECO:0007669"/>
    <property type="project" value="TreeGrafter"/>
</dbReference>
<organism evidence="7 8">
    <name type="scientific">Rotaria socialis</name>
    <dbReference type="NCBI Taxonomy" id="392032"/>
    <lineage>
        <taxon>Eukaryota</taxon>
        <taxon>Metazoa</taxon>
        <taxon>Spiralia</taxon>
        <taxon>Gnathifera</taxon>
        <taxon>Rotifera</taxon>
        <taxon>Eurotatoria</taxon>
        <taxon>Bdelloidea</taxon>
        <taxon>Philodinida</taxon>
        <taxon>Philodinidae</taxon>
        <taxon>Rotaria</taxon>
    </lineage>
</organism>
<evidence type="ECO:0000256" key="1">
    <source>
        <dbReference type="ARBA" id="ARBA00004141"/>
    </source>
</evidence>
<comment type="caution">
    <text evidence="7">The sequence shown here is derived from an EMBL/GenBank/DDBJ whole genome shotgun (WGS) entry which is preliminary data.</text>
</comment>
<dbReference type="InterPro" id="IPR005821">
    <property type="entry name" value="Ion_trans_dom"/>
</dbReference>
<sequence>MELVLKWFAYGITNYFTSGWNWLDFVIVVVSVLGAALDLFGVADIPAFKSMRTLRALRPLKALSRFEGIR</sequence>
<dbReference type="GO" id="GO:0001518">
    <property type="term" value="C:voltage-gated sodium channel complex"/>
    <property type="evidence" value="ECO:0007669"/>
    <property type="project" value="TreeGrafter"/>
</dbReference>
<dbReference type="PANTHER" id="PTHR10037">
    <property type="entry name" value="VOLTAGE-GATED CATION CHANNEL CALCIUM AND SODIUM"/>
    <property type="match status" value="1"/>
</dbReference>
<comment type="subcellular location">
    <subcellularLocation>
        <location evidence="1">Membrane</location>
        <topology evidence="1">Multi-pass membrane protein</topology>
    </subcellularLocation>
</comment>
<dbReference type="InterPro" id="IPR027359">
    <property type="entry name" value="Volt_channel_dom_sf"/>
</dbReference>
<feature type="non-terminal residue" evidence="7">
    <location>
        <position position="70"/>
    </location>
</feature>
<evidence type="ECO:0000256" key="4">
    <source>
        <dbReference type="ARBA" id="ARBA00023136"/>
    </source>
</evidence>
<dbReference type="InterPro" id="IPR043203">
    <property type="entry name" value="VGCC_Ca_Na"/>
</dbReference>
<name>A0A822FGM2_9BILA</name>
<dbReference type="AlphaFoldDB" id="A0A822FGM2"/>
<keyword evidence="4 5" id="KW-0472">Membrane</keyword>
<evidence type="ECO:0000313" key="7">
    <source>
        <dbReference type="EMBL" id="CAF5129253.1"/>
    </source>
</evidence>
<evidence type="ECO:0000256" key="3">
    <source>
        <dbReference type="ARBA" id="ARBA00022989"/>
    </source>
</evidence>
<evidence type="ECO:0000256" key="2">
    <source>
        <dbReference type="ARBA" id="ARBA00022692"/>
    </source>
</evidence>
<proteinExistence type="predicted"/>
<dbReference type="SUPFAM" id="SSF81324">
    <property type="entry name" value="Voltage-gated potassium channels"/>
    <property type="match status" value="1"/>
</dbReference>
<keyword evidence="2 5" id="KW-0812">Transmembrane</keyword>
<feature type="domain" description="Ion transport" evidence="6">
    <location>
        <begin position="1"/>
        <end position="70"/>
    </location>
</feature>
<dbReference type="Gene3D" id="1.20.120.350">
    <property type="entry name" value="Voltage-gated potassium channels. Chain C"/>
    <property type="match status" value="1"/>
</dbReference>
<dbReference type="Pfam" id="PF00520">
    <property type="entry name" value="Ion_trans"/>
    <property type="match status" value="1"/>
</dbReference>
<evidence type="ECO:0000256" key="5">
    <source>
        <dbReference type="SAM" id="Phobius"/>
    </source>
</evidence>
<reference evidence="7" key="1">
    <citation type="submission" date="2021-02" db="EMBL/GenBank/DDBJ databases">
        <authorList>
            <person name="Nowell W R."/>
        </authorList>
    </citation>
    <scope>NUCLEOTIDE SEQUENCE</scope>
</reference>
<feature type="transmembrane region" description="Helical" evidence="5">
    <location>
        <begin position="20"/>
        <end position="42"/>
    </location>
</feature>